<proteinExistence type="predicted"/>
<protein>
    <submittedName>
        <fullName evidence="1">Uncharacterized protein</fullName>
    </submittedName>
</protein>
<organism evidence="1">
    <name type="scientific">Arundo donax</name>
    <name type="common">Giant reed</name>
    <name type="synonym">Donax arundinaceus</name>
    <dbReference type="NCBI Taxonomy" id="35708"/>
    <lineage>
        <taxon>Eukaryota</taxon>
        <taxon>Viridiplantae</taxon>
        <taxon>Streptophyta</taxon>
        <taxon>Embryophyta</taxon>
        <taxon>Tracheophyta</taxon>
        <taxon>Spermatophyta</taxon>
        <taxon>Magnoliopsida</taxon>
        <taxon>Liliopsida</taxon>
        <taxon>Poales</taxon>
        <taxon>Poaceae</taxon>
        <taxon>PACMAD clade</taxon>
        <taxon>Arundinoideae</taxon>
        <taxon>Arundineae</taxon>
        <taxon>Arundo</taxon>
    </lineage>
</organism>
<evidence type="ECO:0000313" key="1">
    <source>
        <dbReference type="EMBL" id="JAD98219.1"/>
    </source>
</evidence>
<reference evidence="1" key="1">
    <citation type="submission" date="2014-09" db="EMBL/GenBank/DDBJ databases">
        <authorList>
            <person name="Magalhaes I.L.F."/>
            <person name="Oliveira U."/>
            <person name="Santos F.R."/>
            <person name="Vidigal T.H.D.A."/>
            <person name="Brescovit A.D."/>
            <person name="Santos A.J."/>
        </authorList>
    </citation>
    <scope>NUCLEOTIDE SEQUENCE</scope>
    <source>
        <tissue evidence="1">Shoot tissue taken approximately 20 cm above the soil surface</tissue>
    </source>
</reference>
<reference evidence="1" key="2">
    <citation type="journal article" date="2015" name="Data Brief">
        <title>Shoot transcriptome of the giant reed, Arundo donax.</title>
        <authorList>
            <person name="Barrero R.A."/>
            <person name="Guerrero F.D."/>
            <person name="Moolhuijzen P."/>
            <person name="Goolsby J.A."/>
            <person name="Tidwell J."/>
            <person name="Bellgard S.E."/>
            <person name="Bellgard M.I."/>
        </authorList>
    </citation>
    <scope>NUCLEOTIDE SEQUENCE</scope>
    <source>
        <tissue evidence="1">Shoot tissue taken approximately 20 cm above the soil surface</tissue>
    </source>
</reference>
<dbReference type="EMBL" id="GBRH01199676">
    <property type="protein sequence ID" value="JAD98219.1"/>
    <property type="molecule type" value="Transcribed_RNA"/>
</dbReference>
<sequence>MELRIYKLLLLLQGWGGWLLKQRMNMSA</sequence>
<name>A0A0A9EBW1_ARUDO</name>
<accession>A0A0A9EBW1</accession>
<dbReference type="AlphaFoldDB" id="A0A0A9EBW1"/>